<dbReference type="EMBL" id="OZ075125">
    <property type="protein sequence ID" value="CAL4932385.1"/>
    <property type="molecule type" value="Genomic_DNA"/>
</dbReference>
<dbReference type="Pfam" id="PF03004">
    <property type="entry name" value="Transposase_24"/>
    <property type="match status" value="1"/>
</dbReference>
<evidence type="ECO:0000313" key="3">
    <source>
        <dbReference type="Proteomes" id="UP001497457"/>
    </source>
</evidence>
<sequence length="479" mass="54944">MLQLIQTKFLYPHSYEKWILKSIGRDWRKYKSMLKKKLFNPKKKRGSLYKLCPDDVDQDQWNNIIKYWKSREGKARSEKNKTSREMKKTTHSVGAKSYARWFEDLRQADPQKKQPHRAKVFLATHRRRVQGTNNPVVQLENLLDKQPELAESSDGKVAWEGDALHQVLGEEKPGSVHGMGLLPIPKQVYGRTTRHFKDINLTTIEGSSSDVEAHMLEEIRQLKEHARQQDKANVISNDQGNFQKHVVHSKRKRVQCAVPNRGDHVCKEREELNKQTCEYECSDDDLVLSNEKCSEDPCQDNPNYKELPHEAAEPSSSECSTNQSRQIEIHYLNLFSEKAFEVHKRNSSDGRIIKKRKMMKNQETTAMTQQNVTRDNAASHKSSRYMQPPIKVGSTVLLKASNYRNKSIVAYATLLSSSPKANVGGVEIGKQFYKVRINHPTVQDEPLVRPITDCKTIGDAHAKGLSIAWPMICVEMING</sequence>
<organism evidence="2 3">
    <name type="scientific">Urochloa decumbens</name>
    <dbReference type="NCBI Taxonomy" id="240449"/>
    <lineage>
        <taxon>Eukaryota</taxon>
        <taxon>Viridiplantae</taxon>
        <taxon>Streptophyta</taxon>
        <taxon>Embryophyta</taxon>
        <taxon>Tracheophyta</taxon>
        <taxon>Spermatophyta</taxon>
        <taxon>Magnoliopsida</taxon>
        <taxon>Liliopsida</taxon>
        <taxon>Poales</taxon>
        <taxon>Poaceae</taxon>
        <taxon>PACMAD clade</taxon>
        <taxon>Panicoideae</taxon>
        <taxon>Panicodae</taxon>
        <taxon>Paniceae</taxon>
        <taxon>Melinidinae</taxon>
        <taxon>Urochloa</taxon>
    </lineage>
</organism>
<protein>
    <recommendedName>
        <fullName evidence="1">Transposase Tnp1/En/Spm-like domain-containing protein</fullName>
    </recommendedName>
</protein>
<keyword evidence="3" id="KW-1185">Reference proteome</keyword>
<reference evidence="3" key="1">
    <citation type="submission" date="2024-06" db="EMBL/GenBank/DDBJ databases">
        <authorList>
            <person name="Ryan C."/>
        </authorList>
    </citation>
    <scope>NUCLEOTIDE SEQUENCE [LARGE SCALE GENOMIC DNA]</scope>
</reference>
<name>A0ABC8XTM1_9POAL</name>
<dbReference type="InterPro" id="IPR004252">
    <property type="entry name" value="Probable_transposase_24"/>
</dbReference>
<dbReference type="PANTHER" id="PTHR33144">
    <property type="entry name" value="OS10G0409366 PROTEIN-RELATED"/>
    <property type="match status" value="1"/>
</dbReference>
<evidence type="ECO:0000259" key="1">
    <source>
        <dbReference type="Pfam" id="PF03017"/>
    </source>
</evidence>
<dbReference type="InterPro" id="IPR004264">
    <property type="entry name" value="Transposase_23"/>
</dbReference>
<feature type="domain" description="Transposase Tnp1/En/Spm-like" evidence="1">
    <location>
        <begin position="403"/>
        <end position="460"/>
    </location>
</feature>
<proteinExistence type="predicted"/>
<reference evidence="2 3" key="2">
    <citation type="submission" date="2024-10" db="EMBL/GenBank/DDBJ databases">
        <authorList>
            <person name="Ryan C."/>
        </authorList>
    </citation>
    <scope>NUCLEOTIDE SEQUENCE [LARGE SCALE GENOMIC DNA]</scope>
</reference>
<dbReference type="Pfam" id="PF03017">
    <property type="entry name" value="Transposase_23"/>
    <property type="match status" value="1"/>
</dbReference>
<dbReference type="PANTHER" id="PTHR33144:SF53">
    <property type="entry name" value="TRANSPOSASE TNP1_EN_SPM-LIKE DOMAIN-CONTAINING PROTEIN"/>
    <property type="match status" value="1"/>
</dbReference>
<gene>
    <name evidence="2" type="ORF">URODEC1_LOCUS27601</name>
</gene>
<evidence type="ECO:0000313" key="2">
    <source>
        <dbReference type="EMBL" id="CAL4932385.1"/>
    </source>
</evidence>
<dbReference type="Proteomes" id="UP001497457">
    <property type="component" value="Chromosome 15b"/>
</dbReference>
<accession>A0ABC8XTM1</accession>
<dbReference type="AlphaFoldDB" id="A0ABC8XTM1"/>